<feature type="chain" id="PRO_5036954226" evidence="6">
    <location>
        <begin position="28"/>
        <end position="577"/>
    </location>
</feature>
<dbReference type="GO" id="GO:0004065">
    <property type="term" value="F:arylsulfatase activity"/>
    <property type="evidence" value="ECO:0007669"/>
    <property type="project" value="TreeGrafter"/>
</dbReference>
<proteinExistence type="inferred from homology"/>
<dbReference type="InterPro" id="IPR000917">
    <property type="entry name" value="Sulfatase_N"/>
</dbReference>
<dbReference type="InterPro" id="IPR017850">
    <property type="entry name" value="Alkaline_phosphatase_core_sf"/>
</dbReference>
<organism evidence="8 9">
    <name type="scientific">Pelagicoccus mobilis</name>
    <dbReference type="NCBI Taxonomy" id="415221"/>
    <lineage>
        <taxon>Bacteria</taxon>
        <taxon>Pseudomonadati</taxon>
        <taxon>Verrucomicrobiota</taxon>
        <taxon>Opitutia</taxon>
        <taxon>Puniceicoccales</taxon>
        <taxon>Pelagicoccaceae</taxon>
        <taxon>Pelagicoccus</taxon>
    </lineage>
</organism>
<reference evidence="8" key="1">
    <citation type="submission" date="2021-01" db="EMBL/GenBank/DDBJ databases">
        <title>Modified the classification status of verrucomicrobia.</title>
        <authorList>
            <person name="Feng X."/>
        </authorList>
    </citation>
    <scope>NUCLEOTIDE SEQUENCE</scope>
    <source>
        <strain evidence="8">KCTC 13126</strain>
    </source>
</reference>
<dbReference type="AlphaFoldDB" id="A0A934RW18"/>
<dbReference type="Proteomes" id="UP000617628">
    <property type="component" value="Unassembled WGS sequence"/>
</dbReference>
<evidence type="ECO:0000256" key="3">
    <source>
        <dbReference type="ARBA" id="ARBA00022801"/>
    </source>
</evidence>
<dbReference type="Pfam" id="PF00884">
    <property type="entry name" value="Sulfatase"/>
    <property type="match status" value="1"/>
</dbReference>
<dbReference type="EMBL" id="JAENIL010000009">
    <property type="protein sequence ID" value="MBK1876510.1"/>
    <property type="molecule type" value="Genomic_DNA"/>
</dbReference>
<feature type="domain" description="Sulfatase N-terminal" evidence="7">
    <location>
        <begin position="33"/>
        <end position="374"/>
    </location>
</feature>
<keyword evidence="3 8" id="KW-0378">Hydrolase</keyword>
<accession>A0A934RW18</accession>
<keyword evidence="6" id="KW-0732">Signal</keyword>
<feature type="region of interest" description="Disordered" evidence="5">
    <location>
        <begin position="537"/>
        <end position="577"/>
    </location>
</feature>
<dbReference type="SUPFAM" id="SSF53649">
    <property type="entry name" value="Alkaline phosphatase-like"/>
    <property type="match status" value="1"/>
</dbReference>
<feature type="compositionally biased region" description="Basic residues" evidence="5">
    <location>
        <begin position="544"/>
        <end position="553"/>
    </location>
</feature>
<dbReference type="PANTHER" id="PTHR42693:SF33">
    <property type="entry name" value="ARYLSULFATASE"/>
    <property type="match status" value="1"/>
</dbReference>
<sequence length="577" mass="64743">MNLRSFIKMVGATVLAALAFGGQAAIAKNTQKPNIIFFLVDDYDKPETSVYGGNVLTPNLDRLANEGVTFHNAYMTSTVCTPSRYTCLTGRYAGSSYSSAYLSEFPKGTQGLPAFNVALEKDHMNVGRVLSENGYATGFIGKYHAGGEENHSPELREEYGLHAIPKNASWSEEINRKQFENEKIHREMLKEQGFTWAKNIYWGNMKAPFKGHNPEWTVSAALEFIEEHKDGPFYLHYGTTLLHGPNSEWHRSLSKPLVTNEGILKEPIGLMDRDSVMERITEAGLTSNEAGYLWMDDSLGLVLDKLDELGIADNTIVLFVADHGSNRKGSLYRQRGTEVPCIMRWPNGMPQGVQSDSLIQNTDFVPTWFDVAGAKVPDGYKMDGVSLTPIFENPQADVRDYVYAEMGASRAVRTKEWSYMALRFTKDQVEEMRQNERSIERTLTGLSGGISRGRGNPESMSYDQLYSIASNPEETNNLASNPEFSGKLEEMKQLLVQELKRFPDRPFGEFIPGGNAIPAGSYDDILEAMRNYMSQFDGDIKKQSQAKKKKNKRKGVESDDTSKKAERQARKAKRDKK</sequence>
<dbReference type="Gene3D" id="3.40.720.10">
    <property type="entry name" value="Alkaline Phosphatase, subunit A"/>
    <property type="match status" value="1"/>
</dbReference>
<evidence type="ECO:0000256" key="5">
    <source>
        <dbReference type="SAM" id="MobiDB-lite"/>
    </source>
</evidence>
<feature type="signal peptide" evidence="6">
    <location>
        <begin position="1"/>
        <end position="27"/>
    </location>
</feature>
<keyword evidence="4" id="KW-0106">Calcium</keyword>
<name>A0A934RW18_9BACT</name>
<evidence type="ECO:0000256" key="1">
    <source>
        <dbReference type="ARBA" id="ARBA00008779"/>
    </source>
</evidence>
<gene>
    <name evidence="8" type="ORF">JIN87_06485</name>
</gene>
<keyword evidence="2" id="KW-0479">Metal-binding</keyword>
<protein>
    <submittedName>
        <fullName evidence="8">Sulfatase-like hydrolase/transferase</fullName>
    </submittedName>
</protein>
<dbReference type="InterPro" id="IPR024607">
    <property type="entry name" value="Sulfatase_CS"/>
</dbReference>
<dbReference type="PANTHER" id="PTHR42693">
    <property type="entry name" value="ARYLSULFATASE FAMILY MEMBER"/>
    <property type="match status" value="1"/>
</dbReference>
<evidence type="ECO:0000256" key="2">
    <source>
        <dbReference type="ARBA" id="ARBA00022723"/>
    </source>
</evidence>
<dbReference type="RefSeq" id="WP_200354727.1">
    <property type="nucleotide sequence ID" value="NZ_JAENIL010000009.1"/>
</dbReference>
<dbReference type="PROSITE" id="PS00149">
    <property type="entry name" value="SULFATASE_2"/>
    <property type="match status" value="1"/>
</dbReference>
<dbReference type="InterPro" id="IPR050738">
    <property type="entry name" value="Sulfatase"/>
</dbReference>
<evidence type="ECO:0000313" key="8">
    <source>
        <dbReference type="EMBL" id="MBK1876510.1"/>
    </source>
</evidence>
<comment type="similarity">
    <text evidence="1">Belongs to the sulfatase family.</text>
</comment>
<comment type="caution">
    <text evidence="8">The sequence shown here is derived from an EMBL/GenBank/DDBJ whole genome shotgun (WGS) entry which is preliminary data.</text>
</comment>
<feature type="compositionally biased region" description="Basic and acidic residues" evidence="5">
    <location>
        <begin position="554"/>
        <end position="569"/>
    </location>
</feature>
<evidence type="ECO:0000313" key="9">
    <source>
        <dbReference type="Proteomes" id="UP000617628"/>
    </source>
</evidence>
<dbReference type="GO" id="GO:0046872">
    <property type="term" value="F:metal ion binding"/>
    <property type="evidence" value="ECO:0007669"/>
    <property type="project" value="UniProtKB-KW"/>
</dbReference>
<keyword evidence="9" id="KW-1185">Reference proteome</keyword>
<evidence type="ECO:0000256" key="4">
    <source>
        <dbReference type="ARBA" id="ARBA00022837"/>
    </source>
</evidence>
<evidence type="ECO:0000259" key="7">
    <source>
        <dbReference type="Pfam" id="PF00884"/>
    </source>
</evidence>
<evidence type="ECO:0000256" key="6">
    <source>
        <dbReference type="SAM" id="SignalP"/>
    </source>
</evidence>